<reference evidence="4" key="1">
    <citation type="submission" date="2025-08" db="UniProtKB">
        <authorList>
            <consortium name="RefSeq"/>
        </authorList>
    </citation>
    <scope>IDENTIFICATION</scope>
    <source>
        <strain evidence="4">Ishihara</strain>
        <tissue evidence="4">Whole body</tissue>
    </source>
</reference>
<feature type="compositionally biased region" description="Basic and acidic residues" evidence="1">
    <location>
        <begin position="290"/>
        <end position="323"/>
    </location>
</feature>
<protein>
    <submittedName>
        <fullName evidence="4">Uncharacterized protein LOC111352299 isoform X1</fullName>
    </submittedName>
</protein>
<organism evidence="3 4">
    <name type="scientific">Spodoptera litura</name>
    <name type="common">Asian cotton leafworm</name>
    <dbReference type="NCBI Taxonomy" id="69820"/>
    <lineage>
        <taxon>Eukaryota</taxon>
        <taxon>Metazoa</taxon>
        <taxon>Ecdysozoa</taxon>
        <taxon>Arthropoda</taxon>
        <taxon>Hexapoda</taxon>
        <taxon>Insecta</taxon>
        <taxon>Pterygota</taxon>
        <taxon>Neoptera</taxon>
        <taxon>Endopterygota</taxon>
        <taxon>Lepidoptera</taxon>
        <taxon>Glossata</taxon>
        <taxon>Ditrysia</taxon>
        <taxon>Noctuoidea</taxon>
        <taxon>Noctuidae</taxon>
        <taxon>Amphipyrinae</taxon>
        <taxon>Spodoptera</taxon>
    </lineage>
</organism>
<evidence type="ECO:0000313" key="4">
    <source>
        <dbReference type="RefSeq" id="XP_022820522.1"/>
    </source>
</evidence>
<feature type="chain" id="PRO_5039898922" evidence="2">
    <location>
        <begin position="22"/>
        <end position="596"/>
    </location>
</feature>
<keyword evidence="3" id="KW-1185">Reference proteome</keyword>
<dbReference type="Proteomes" id="UP000301870">
    <property type="component" value="Chromosome 15"/>
</dbReference>
<feature type="region of interest" description="Disordered" evidence="1">
    <location>
        <begin position="232"/>
        <end position="365"/>
    </location>
</feature>
<dbReference type="KEGG" id="sliu:111352299"/>
<evidence type="ECO:0000256" key="2">
    <source>
        <dbReference type="SAM" id="SignalP"/>
    </source>
</evidence>
<dbReference type="OrthoDB" id="7478642at2759"/>
<feature type="signal peptide" evidence="2">
    <location>
        <begin position="1"/>
        <end position="21"/>
    </location>
</feature>
<evidence type="ECO:0000256" key="1">
    <source>
        <dbReference type="SAM" id="MobiDB-lite"/>
    </source>
</evidence>
<feature type="compositionally biased region" description="Polar residues" evidence="1">
    <location>
        <begin position="96"/>
        <end position="110"/>
    </location>
</feature>
<feature type="region of interest" description="Disordered" evidence="1">
    <location>
        <begin position="515"/>
        <end position="596"/>
    </location>
</feature>
<proteinExistence type="predicted"/>
<dbReference type="RefSeq" id="XP_022820522.1">
    <property type="nucleotide sequence ID" value="XM_022964754.1"/>
</dbReference>
<sequence>MFRYHYLLLLIIGFDLVYVESESNENQNITFTHLVDVGSTDFNGESYKEHELNNKDKSEANEDFISEEGNGKEWSDYNHEGKDQQDKTSEGKDQKNNTPEENDQLNNTPDNVFIRPLQSGDTFTPKDLLPLTVLLLSKVENPGEGKGIVTSSKSPEELADKIFAGYFLTKKMVVFLIEEDLSGLDALQALALDKTALTQPRQGNSLHTVNMEGMKLDVEDKPRRCELTLLFKRESAPTTSSKPGLRRRHKKRPITPPPGTILKLEKNMQPNRHLILNHRGRKTNKGTKHIQRDIDPDYDNEDKKSKLNRERGETKKKAKERTPKNNKNNKRNRKPSTENTTKKPKKKAKRNNNNKKNITEKFEKNRLRSDVAASVSAGISITSSKTKSGIVKNGLTTTMKPVCTWRYICENPLNLDTCKLHTSCLDDSNNTPKIDNTFVDYGEKKKLDEENKLNMRFRKMFGLSILDEEVEKIIQHHILITHPENSMNAPIQDRIESLDEYFTRIIMYQNTQLSTPRPLSIDNNDENDSSSGIQHNAAEDETNGGGLYRWKKDGELRSANHKPANKTSVIKEEEEEKKSILRAPVTTTAKRNNRLK</sequence>
<dbReference type="GeneID" id="111352299"/>
<gene>
    <name evidence="4" type="primary">LOC111352299</name>
</gene>
<dbReference type="AlphaFoldDB" id="A0A9J7E247"/>
<feature type="compositionally biased region" description="Basic and acidic residues" evidence="1">
    <location>
        <begin position="69"/>
        <end position="95"/>
    </location>
</feature>
<evidence type="ECO:0000313" key="3">
    <source>
        <dbReference type="Proteomes" id="UP000301870"/>
    </source>
</evidence>
<feature type="region of interest" description="Disordered" evidence="1">
    <location>
        <begin position="68"/>
        <end position="119"/>
    </location>
</feature>
<feature type="compositionally biased region" description="Basic residues" evidence="1">
    <location>
        <begin position="275"/>
        <end position="289"/>
    </location>
</feature>
<keyword evidence="2" id="KW-0732">Signal</keyword>
<feature type="compositionally biased region" description="Basic residues" evidence="1">
    <location>
        <begin position="342"/>
        <end position="353"/>
    </location>
</feature>
<accession>A0A9J7E247</accession>
<feature type="compositionally biased region" description="Basic residues" evidence="1">
    <location>
        <begin position="244"/>
        <end position="253"/>
    </location>
</feature>
<name>A0A9J7E247_SPOLT</name>